<protein>
    <submittedName>
        <fullName evidence="1">Alpha/beta hydrolase</fullName>
    </submittedName>
</protein>
<keyword evidence="1" id="KW-0378">Hydrolase</keyword>
<dbReference type="GO" id="GO:0016787">
    <property type="term" value="F:hydrolase activity"/>
    <property type="evidence" value="ECO:0007669"/>
    <property type="project" value="UniProtKB-KW"/>
</dbReference>
<name>A0A8J2YH55_9RHOB</name>
<proteinExistence type="predicted"/>
<keyword evidence="2" id="KW-1185">Reference proteome</keyword>
<evidence type="ECO:0000313" key="1">
    <source>
        <dbReference type="EMBL" id="GGE40876.1"/>
    </source>
</evidence>
<dbReference type="InterPro" id="IPR025365">
    <property type="entry name" value="DUF4269"/>
</dbReference>
<sequence length="184" mass="20177">MASRPAFETALARLGILKTLEAFDPHVAGTLPLGIDIPGSDIDILCHAPAPDRFASLLWRTYAGFTDFSLRQWRGNGRPIITTFEAEGWPFEIFGSPQPVAEQLGWRHFKVERRLLAQGNSAFRDKVMALRHVGAKTEPAFAQVLGLEGDPYQALLDLEILDDAGLRKRLAAAGYLGGASLRAH</sequence>
<organism evidence="1 2">
    <name type="scientific">Agaricicola taiwanensis</name>
    <dbReference type="NCBI Taxonomy" id="591372"/>
    <lineage>
        <taxon>Bacteria</taxon>
        <taxon>Pseudomonadati</taxon>
        <taxon>Pseudomonadota</taxon>
        <taxon>Alphaproteobacteria</taxon>
        <taxon>Rhodobacterales</taxon>
        <taxon>Paracoccaceae</taxon>
        <taxon>Agaricicola</taxon>
    </lineage>
</organism>
<reference evidence="1" key="2">
    <citation type="submission" date="2020-09" db="EMBL/GenBank/DDBJ databases">
        <authorList>
            <person name="Sun Q."/>
            <person name="Sedlacek I."/>
        </authorList>
    </citation>
    <scope>NUCLEOTIDE SEQUENCE</scope>
    <source>
        <strain evidence="1">CCM 7684</strain>
    </source>
</reference>
<comment type="caution">
    <text evidence="1">The sequence shown here is derived from an EMBL/GenBank/DDBJ whole genome shotgun (WGS) entry which is preliminary data.</text>
</comment>
<dbReference type="Proteomes" id="UP000602745">
    <property type="component" value="Unassembled WGS sequence"/>
</dbReference>
<dbReference type="AlphaFoldDB" id="A0A8J2YH55"/>
<gene>
    <name evidence="1" type="ORF">GCM10007276_17810</name>
</gene>
<dbReference type="EMBL" id="BMCP01000002">
    <property type="protein sequence ID" value="GGE40876.1"/>
    <property type="molecule type" value="Genomic_DNA"/>
</dbReference>
<reference evidence="1" key="1">
    <citation type="journal article" date="2014" name="Int. J. Syst. Evol. Microbiol.">
        <title>Complete genome sequence of Corynebacterium casei LMG S-19264T (=DSM 44701T), isolated from a smear-ripened cheese.</title>
        <authorList>
            <consortium name="US DOE Joint Genome Institute (JGI-PGF)"/>
            <person name="Walter F."/>
            <person name="Albersmeier A."/>
            <person name="Kalinowski J."/>
            <person name="Ruckert C."/>
        </authorList>
    </citation>
    <scope>NUCLEOTIDE SEQUENCE</scope>
    <source>
        <strain evidence="1">CCM 7684</strain>
    </source>
</reference>
<accession>A0A8J2YH55</accession>
<evidence type="ECO:0000313" key="2">
    <source>
        <dbReference type="Proteomes" id="UP000602745"/>
    </source>
</evidence>
<dbReference type="Pfam" id="PF14091">
    <property type="entry name" value="DUF4269"/>
    <property type="match status" value="1"/>
</dbReference>